<reference evidence="1" key="2">
    <citation type="journal article" date="2023" name="Microbiol Resour">
        <title>Decontamination and Annotation of the Draft Genome Sequence of the Oomycete Lagenidium giganteum ARSEF 373.</title>
        <authorList>
            <person name="Morgan W.R."/>
            <person name="Tartar A."/>
        </authorList>
    </citation>
    <scope>NUCLEOTIDE SEQUENCE</scope>
    <source>
        <strain evidence="1">ARSEF 373</strain>
    </source>
</reference>
<dbReference type="Proteomes" id="UP001146120">
    <property type="component" value="Unassembled WGS sequence"/>
</dbReference>
<protein>
    <submittedName>
        <fullName evidence="1">Uncharacterized protein</fullName>
    </submittedName>
</protein>
<accession>A0AAV2Z634</accession>
<name>A0AAV2Z634_9STRA</name>
<dbReference type="EMBL" id="DAKRPA010000069">
    <property type="protein sequence ID" value="DBA00125.1"/>
    <property type="molecule type" value="Genomic_DNA"/>
</dbReference>
<gene>
    <name evidence="1" type="ORF">N0F65_000448</name>
</gene>
<keyword evidence="2" id="KW-1185">Reference proteome</keyword>
<evidence type="ECO:0000313" key="1">
    <source>
        <dbReference type="EMBL" id="DBA00125.1"/>
    </source>
</evidence>
<comment type="caution">
    <text evidence="1">The sequence shown here is derived from an EMBL/GenBank/DDBJ whole genome shotgun (WGS) entry which is preliminary data.</text>
</comment>
<sequence>MRPLKLHRMMLGGEAQVQDQGNDGAWHHQLGAGIFLQHLAATRQTYFCAAVSRRNGRSGEPFAHEHKLR</sequence>
<proteinExistence type="predicted"/>
<organism evidence="1 2">
    <name type="scientific">Lagenidium giganteum</name>
    <dbReference type="NCBI Taxonomy" id="4803"/>
    <lineage>
        <taxon>Eukaryota</taxon>
        <taxon>Sar</taxon>
        <taxon>Stramenopiles</taxon>
        <taxon>Oomycota</taxon>
        <taxon>Peronosporomycetes</taxon>
        <taxon>Pythiales</taxon>
        <taxon>Pythiaceae</taxon>
    </lineage>
</organism>
<reference evidence="1" key="1">
    <citation type="submission" date="2022-11" db="EMBL/GenBank/DDBJ databases">
        <authorList>
            <person name="Morgan W.R."/>
            <person name="Tartar A."/>
        </authorList>
    </citation>
    <scope>NUCLEOTIDE SEQUENCE</scope>
    <source>
        <strain evidence="1">ARSEF 373</strain>
    </source>
</reference>
<dbReference type="AlphaFoldDB" id="A0AAV2Z634"/>
<evidence type="ECO:0000313" key="2">
    <source>
        <dbReference type="Proteomes" id="UP001146120"/>
    </source>
</evidence>